<dbReference type="RefSeq" id="WP_121126853.1">
    <property type="nucleotide sequence ID" value="NZ_RBWS01000024.1"/>
</dbReference>
<evidence type="ECO:0008006" key="3">
    <source>
        <dbReference type="Google" id="ProtNLM"/>
    </source>
</evidence>
<dbReference type="InterPro" id="IPR011990">
    <property type="entry name" value="TPR-like_helical_dom_sf"/>
</dbReference>
<evidence type="ECO:0000313" key="1">
    <source>
        <dbReference type="EMBL" id="RKO68991.1"/>
    </source>
</evidence>
<dbReference type="SUPFAM" id="SSF48452">
    <property type="entry name" value="TPR-like"/>
    <property type="match status" value="3"/>
</dbReference>
<evidence type="ECO:0000313" key="2">
    <source>
        <dbReference type="Proteomes" id="UP000282423"/>
    </source>
</evidence>
<name>A0A420VRK8_9SPHI</name>
<reference evidence="1 2" key="1">
    <citation type="submission" date="2018-10" db="EMBL/GenBank/DDBJ databases">
        <title>Sphingobacterium sp. M05W1-28.</title>
        <authorList>
            <person name="Cai H."/>
        </authorList>
    </citation>
    <scope>NUCLEOTIDE SEQUENCE [LARGE SCALE GENOMIC DNA]</scope>
    <source>
        <strain evidence="1 2">M05W1-28</strain>
    </source>
</reference>
<sequence>MARKTPTTSTIKYLLALSGNECAFPDCNHKLFNSEGTYISQLCHIEAAEKGGERYNEKQTDEERRSASNLIFMCHEHHKVTDDIDKYTVEVLQGMKKSHESKFINNVYSVGDEHVDQIIDKIFDGVITIIDQNRQTHEMLDKLTQYVNLNSNVNPIVNNSSIYSENLKIGLKLRQDNKLMAALNFYLEFERKDWNTLSEEVKFKLLANIGVTYLDLGEKKSAALYFLKIGGLVYESLDTLSYICMAYAILDDGEKFNHYFERALKIGDGNENLWSAFLLINRDKISAEEIKNKIPPKFIKSDFIIIKLIDLFNKEGNISASQELMWEIEAKLRSDNYKEWQIISAYTGILVGGILTIEKLHLNHFNEGELLKIEQAFNLYSRIIKLFNNSEAPKILSNIYFNRALCLTALSRAEERDEDFETAWNLDKSHFTFKGLFLIYLKQNSLSKCRRLLQKWKTNTMMPDEEFQTFICEARLLCLFGEIQNLEDITLDIYGKLPIKYKPLVLDNLVCNLLSLEEYHLVRKYCEKLIQEFPNYVFGYIGLYLVNIHEKNRSDALWALKQTEGKEYDKNSETFLSMQIGHGYFQLGEYSSALSSFEKLGEFKLSPQIKDLVAECYYRLEDYKTVVGLKLESLAGIQLLFWSYCKLNSYNEAERILLIGMGREKTTEADLFRKNGAFFYHERKENQKSKNCILSINNLSDFRVEEALDLSRLLLSMGYKNEAFELAYKIRVMFYDNFEVHDYFVHLWLQYEKFVSVIFLTSVSDNSMVILKDEGGIESKYYLNIDNEISDGLKLDKRDALWDILLGQQKGAKINIPNTIGNFYIVEIWSNMLTSFRDSLFLLQTKYVSKSKIFFAKLN</sequence>
<keyword evidence="2" id="KW-1185">Reference proteome</keyword>
<organism evidence="1 2">
    <name type="scientific">Sphingobacterium puteale</name>
    <dbReference type="NCBI Taxonomy" id="2420510"/>
    <lineage>
        <taxon>Bacteria</taxon>
        <taxon>Pseudomonadati</taxon>
        <taxon>Bacteroidota</taxon>
        <taxon>Sphingobacteriia</taxon>
        <taxon>Sphingobacteriales</taxon>
        <taxon>Sphingobacteriaceae</taxon>
        <taxon>Sphingobacterium</taxon>
    </lineage>
</organism>
<accession>A0A420VRK8</accession>
<protein>
    <recommendedName>
        <fullName evidence="3">HNH endonuclease</fullName>
    </recommendedName>
</protein>
<dbReference type="EMBL" id="RBWS01000024">
    <property type="protein sequence ID" value="RKO68991.1"/>
    <property type="molecule type" value="Genomic_DNA"/>
</dbReference>
<dbReference type="OrthoDB" id="5379188at2"/>
<dbReference type="AlphaFoldDB" id="A0A420VRK8"/>
<comment type="caution">
    <text evidence="1">The sequence shown here is derived from an EMBL/GenBank/DDBJ whole genome shotgun (WGS) entry which is preliminary data.</text>
</comment>
<gene>
    <name evidence="1" type="ORF">D7322_24695</name>
</gene>
<dbReference type="Gene3D" id="1.25.40.10">
    <property type="entry name" value="Tetratricopeptide repeat domain"/>
    <property type="match status" value="3"/>
</dbReference>
<dbReference type="Proteomes" id="UP000282423">
    <property type="component" value="Unassembled WGS sequence"/>
</dbReference>
<proteinExistence type="predicted"/>